<dbReference type="Proteomes" id="UP000268313">
    <property type="component" value="Unassembled WGS sequence"/>
</dbReference>
<dbReference type="AlphaFoldDB" id="A0A3A8KIP0"/>
<proteinExistence type="predicted"/>
<protein>
    <submittedName>
        <fullName evidence="1">Uncharacterized protein</fullName>
    </submittedName>
</protein>
<comment type="caution">
    <text evidence="1">The sequence shown here is derived from an EMBL/GenBank/DDBJ whole genome shotgun (WGS) entry which is preliminary data.</text>
</comment>
<gene>
    <name evidence="1" type="ORF">D7X32_12350</name>
</gene>
<accession>A0A3A8KIP0</accession>
<organism evidence="1 2">
    <name type="scientific">Corallococcus carmarthensis</name>
    <dbReference type="NCBI Taxonomy" id="2316728"/>
    <lineage>
        <taxon>Bacteria</taxon>
        <taxon>Pseudomonadati</taxon>
        <taxon>Myxococcota</taxon>
        <taxon>Myxococcia</taxon>
        <taxon>Myxococcales</taxon>
        <taxon>Cystobacterineae</taxon>
        <taxon>Myxococcaceae</taxon>
        <taxon>Corallococcus</taxon>
    </lineage>
</organism>
<name>A0A3A8KIP0_9BACT</name>
<dbReference type="EMBL" id="RAWE01000033">
    <property type="protein sequence ID" value="RKH04061.1"/>
    <property type="molecule type" value="Genomic_DNA"/>
</dbReference>
<sequence>MAVGLLAGCGGAEEMDATVSPEEQGQVEQGVTHWECVNDCDSKWFYCVYGGGGTPRPTCDSYKAFCISQCPP</sequence>
<keyword evidence="2" id="KW-1185">Reference proteome</keyword>
<reference evidence="2" key="1">
    <citation type="submission" date="2018-09" db="EMBL/GenBank/DDBJ databases">
        <authorList>
            <person name="Livingstone P.G."/>
            <person name="Whitworth D.E."/>
        </authorList>
    </citation>
    <scope>NUCLEOTIDE SEQUENCE [LARGE SCALE GENOMIC DNA]</scope>
    <source>
        <strain evidence="2">CA043D</strain>
    </source>
</reference>
<evidence type="ECO:0000313" key="2">
    <source>
        <dbReference type="Proteomes" id="UP000268313"/>
    </source>
</evidence>
<evidence type="ECO:0000313" key="1">
    <source>
        <dbReference type="EMBL" id="RKH04061.1"/>
    </source>
</evidence>